<dbReference type="AlphaFoldDB" id="F2JLG5"/>
<evidence type="ECO:0000256" key="4">
    <source>
        <dbReference type="ARBA" id="ARBA00022553"/>
    </source>
</evidence>
<dbReference type="eggNOG" id="COG2207">
    <property type="taxonomic scope" value="Bacteria"/>
</dbReference>
<dbReference type="Pfam" id="PF12833">
    <property type="entry name" value="HTH_18"/>
    <property type="match status" value="1"/>
</dbReference>
<dbReference type="EMBL" id="CP002582">
    <property type="protein sequence ID" value="ADZ82253.1"/>
    <property type="molecule type" value="Genomic_DNA"/>
</dbReference>
<evidence type="ECO:0000313" key="14">
    <source>
        <dbReference type="Proteomes" id="UP000008467"/>
    </source>
</evidence>
<keyword evidence="7" id="KW-0238">DNA-binding</keyword>
<evidence type="ECO:0000256" key="7">
    <source>
        <dbReference type="ARBA" id="ARBA00023125"/>
    </source>
</evidence>
<evidence type="ECO:0000256" key="8">
    <source>
        <dbReference type="ARBA" id="ARBA00023163"/>
    </source>
</evidence>
<evidence type="ECO:0000256" key="10">
    <source>
        <dbReference type="PROSITE-ProRule" id="PRU00169"/>
    </source>
</evidence>
<dbReference type="Pfam" id="PF00072">
    <property type="entry name" value="Response_reg"/>
    <property type="match status" value="1"/>
</dbReference>
<dbReference type="InterPro" id="IPR009057">
    <property type="entry name" value="Homeodomain-like_sf"/>
</dbReference>
<feature type="domain" description="HTH araC/xylS-type" evidence="11">
    <location>
        <begin position="161"/>
        <end position="259"/>
    </location>
</feature>
<accession>F2JLG5</accession>
<dbReference type="InterPro" id="IPR051552">
    <property type="entry name" value="HptR"/>
</dbReference>
<evidence type="ECO:0000256" key="9">
    <source>
        <dbReference type="ARBA" id="ARBA00024867"/>
    </source>
</evidence>
<keyword evidence="6" id="KW-0805">Transcription regulation</keyword>
<dbReference type="GO" id="GO:0043565">
    <property type="term" value="F:sequence-specific DNA binding"/>
    <property type="evidence" value="ECO:0007669"/>
    <property type="project" value="InterPro"/>
</dbReference>
<evidence type="ECO:0000313" key="13">
    <source>
        <dbReference type="EMBL" id="ADZ82253.1"/>
    </source>
</evidence>
<dbReference type="PANTHER" id="PTHR42713">
    <property type="entry name" value="HISTIDINE KINASE-RELATED"/>
    <property type="match status" value="1"/>
</dbReference>
<keyword evidence="14" id="KW-1185">Reference proteome</keyword>
<evidence type="ECO:0000256" key="6">
    <source>
        <dbReference type="ARBA" id="ARBA00023015"/>
    </source>
</evidence>
<dbReference type="Proteomes" id="UP000008467">
    <property type="component" value="Chromosome"/>
</dbReference>
<keyword evidence="5" id="KW-0902">Two-component regulatory system</keyword>
<feature type="modified residue" description="4-aspartylphosphate" evidence="10">
    <location>
        <position position="55"/>
    </location>
</feature>
<dbReference type="SUPFAM" id="SSF46689">
    <property type="entry name" value="Homeodomain-like"/>
    <property type="match status" value="2"/>
</dbReference>
<dbReference type="RefSeq" id="WP_013655554.1">
    <property type="nucleotide sequence ID" value="NC_015275.1"/>
</dbReference>
<dbReference type="Gene3D" id="1.10.10.60">
    <property type="entry name" value="Homeodomain-like"/>
    <property type="match status" value="2"/>
</dbReference>
<dbReference type="InterPro" id="IPR018060">
    <property type="entry name" value="HTH_AraC"/>
</dbReference>
<dbReference type="SUPFAM" id="SSF52172">
    <property type="entry name" value="CheY-like"/>
    <property type="match status" value="1"/>
</dbReference>
<evidence type="ECO:0000256" key="3">
    <source>
        <dbReference type="ARBA" id="ARBA00022490"/>
    </source>
</evidence>
<organism evidence="13 14">
    <name type="scientific">Cellulosilyticum lentocellum (strain ATCC 49066 / DSM 5427 / NCIMB 11756 / RHM5)</name>
    <name type="common">Clostridium lentocellum</name>
    <dbReference type="NCBI Taxonomy" id="642492"/>
    <lineage>
        <taxon>Bacteria</taxon>
        <taxon>Bacillati</taxon>
        <taxon>Bacillota</taxon>
        <taxon>Clostridia</taxon>
        <taxon>Lachnospirales</taxon>
        <taxon>Cellulosilyticaceae</taxon>
        <taxon>Cellulosilyticum</taxon>
    </lineage>
</organism>
<dbReference type="PANTHER" id="PTHR42713:SF3">
    <property type="entry name" value="TRANSCRIPTIONAL REGULATORY PROTEIN HPTR"/>
    <property type="match status" value="1"/>
</dbReference>
<comment type="function">
    <text evidence="9">May play the central regulatory role in sporulation. It may be an element of the effector pathway responsible for the activation of sporulation genes in response to nutritional stress. Spo0A may act in concert with spo0H (a sigma factor) to control the expression of some genes that are critical to the sporulation process.</text>
</comment>
<evidence type="ECO:0000256" key="2">
    <source>
        <dbReference type="ARBA" id="ARBA00018672"/>
    </source>
</evidence>
<dbReference type="PROSITE" id="PS50110">
    <property type="entry name" value="RESPONSE_REGULATORY"/>
    <property type="match status" value="1"/>
</dbReference>
<comment type="subcellular location">
    <subcellularLocation>
        <location evidence="1">Cytoplasm</location>
    </subcellularLocation>
</comment>
<dbReference type="PROSITE" id="PS00041">
    <property type="entry name" value="HTH_ARAC_FAMILY_1"/>
    <property type="match status" value="1"/>
</dbReference>
<dbReference type="eggNOG" id="COG4753">
    <property type="taxonomic scope" value="Bacteria"/>
</dbReference>
<dbReference type="GO" id="GO:0003700">
    <property type="term" value="F:DNA-binding transcription factor activity"/>
    <property type="evidence" value="ECO:0007669"/>
    <property type="project" value="InterPro"/>
</dbReference>
<gene>
    <name evidence="13" type="ordered locus">Clole_0515</name>
</gene>
<dbReference type="InterPro" id="IPR001789">
    <property type="entry name" value="Sig_transdc_resp-reg_receiver"/>
</dbReference>
<dbReference type="SMART" id="SM00448">
    <property type="entry name" value="REC"/>
    <property type="match status" value="1"/>
</dbReference>
<dbReference type="PROSITE" id="PS01124">
    <property type="entry name" value="HTH_ARAC_FAMILY_2"/>
    <property type="match status" value="1"/>
</dbReference>
<reference evidence="13 14" key="1">
    <citation type="journal article" date="2011" name="J. Bacteriol.">
        <title>Complete genome sequence of the cellulose-degrading bacterium Cellulosilyticum lentocellum.</title>
        <authorList>
            <consortium name="US DOE Joint Genome Institute"/>
            <person name="Miller D.A."/>
            <person name="Suen G."/>
            <person name="Bruce D."/>
            <person name="Copeland A."/>
            <person name="Cheng J.F."/>
            <person name="Detter C."/>
            <person name="Goodwin L.A."/>
            <person name="Han C.S."/>
            <person name="Hauser L.J."/>
            <person name="Land M.L."/>
            <person name="Lapidus A."/>
            <person name="Lucas S."/>
            <person name="Meincke L."/>
            <person name="Pitluck S."/>
            <person name="Tapia R."/>
            <person name="Teshima H."/>
            <person name="Woyke T."/>
            <person name="Fox B.G."/>
            <person name="Angert E.R."/>
            <person name="Currie C.R."/>
        </authorList>
    </citation>
    <scope>NUCLEOTIDE SEQUENCE [LARGE SCALE GENOMIC DNA]</scope>
    <source>
        <strain evidence="14">ATCC 49066 / DSM 5427 / NCIMB 11756 / RHM5</strain>
    </source>
</reference>
<proteinExistence type="predicted"/>
<dbReference type="InterPro" id="IPR018062">
    <property type="entry name" value="HTH_AraC-typ_CS"/>
</dbReference>
<feature type="domain" description="Response regulatory" evidence="12">
    <location>
        <begin position="3"/>
        <end position="119"/>
    </location>
</feature>
<dbReference type="InterPro" id="IPR011006">
    <property type="entry name" value="CheY-like_superfamily"/>
</dbReference>
<name>F2JLG5_CELLD</name>
<evidence type="ECO:0000259" key="11">
    <source>
        <dbReference type="PROSITE" id="PS01124"/>
    </source>
</evidence>
<dbReference type="HOGENOM" id="CLU_000445_5_1_9"/>
<sequence length="269" mass="31119">MLKVLIVEDEDMIRKGLIHTLDWTSMGCIIVGEARNGQEGLEKIQELRPDIVFTDIIMPKMTGIQMLEAAKSIGDFKSIILTSYSEFEYAQKAINLKVYGYLLKPVDEEALKNIVEKMRREIYEQRTYSNWLEKTKDKSEIQLSNLEIYIERQEASNPYVEKTLSIIKTNYNHKLTIEGIAEELGVSSSYLSRKLKEETSQTFLEILHKCRLQKAIELLNEGTHKVYEISDMTGFNEYKHFCQVFKKYTGIAPTEFVKGEGLLIQKPVK</sequence>
<evidence type="ECO:0000256" key="5">
    <source>
        <dbReference type="ARBA" id="ARBA00023012"/>
    </source>
</evidence>
<evidence type="ECO:0000256" key="1">
    <source>
        <dbReference type="ARBA" id="ARBA00004496"/>
    </source>
</evidence>
<dbReference type="GO" id="GO:0000160">
    <property type="term" value="P:phosphorelay signal transduction system"/>
    <property type="evidence" value="ECO:0007669"/>
    <property type="project" value="UniProtKB-KW"/>
</dbReference>
<keyword evidence="4 10" id="KW-0597">Phosphoprotein</keyword>
<keyword evidence="8" id="KW-0804">Transcription</keyword>
<dbReference type="SMART" id="SM00342">
    <property type="entry name" value="HTH_ARAC"/>
    <property type="match status" value="1"/>
</dbReference>
<dbReference type="STRING" id="642492.Clole_0515"/>
<keyword evidence="3" id="KW-0963">Cytoplasm</keyword>
<dbReference type="CDD" id="cd17536">
    <property type="entry name" value="REC_YesN-like"/>
    <property type="match status" value="1"/>
</dbReference>
<dbReference type="Gene3D" id="3.40.50.2300">
    <property type="match status" value="1"/>
</dbReference>
<dbReference type="GO" id="GO:0005737">
    <property type="term" value="C:cytoplasm"/>
    <property type="evidence" value="ECO:0007669"/>
    <property type="project" value="UniProtKB-SubCell"/>
</dbReference>
<evidence type="ECO:0000259" key="12">
    <source>
        <dbReference type="PROSITE" id="PS50110"/>
    </source>
</evidence>
<protein>
    <recommendedName>
        <fullName evidence="2">Stage 0 sporulation protein A homolog</fullName>
    </recommendedName>
</protein>
<dbReference type="KEGG" id="cle:Clole_0515"/>